<keyword evidence="10" id="KW-0175">Coiled coil</keyword>
<evidence type="ECO:0000313" key="11">
    <source>
        <dbReference type="EMBL" id="QFU15463.1"/>
    </source>
</evidence>
<dbReference type="InterPro" id="IPR007838">
    <property type="entry name" value="Cell_div_ZapA-like"/>
</dbReference>
<dbReference type="GO" id="GO:0000917">
    <property type="term" value="P:division septum assembly"/>
    <property type="evidence" value="ECO:0007669"/>
    <property type="project" value="UniProtKB-KW"/>
</dbReference>
<dbReference type="PANTHER" id="PTHR34981">
    <property type="entry name" value="CELL DIVISION PROTEIN ZAPA"/>
    <property type="match status" value="1"/>
</dbReference>
<dbReference type="EMBL" id="CP045423">
    <property type="protein sequence ID" value="QFU15463.1"/>
    <property type="molecule type" value="Genomic_DNA"/>
</dbReference>
<evidence type="ECO:0000256" key="5">
    <source>
        <dbReference type="ARBA" id="ARBA00023210"/>
    </source>
</evidence>
<dbReference type="GO" id="GO:0000921">
    <property type="term" value="P:septin ring assembly"/>
    <property type="evidence" value="ECO:0007669"/>
    <property type="project" value="TreeGrafter"/>
</dbReference>
<keyword evidence="12" id="KW-1185">Reference proteome</keyword>
<reference evidence="11 12" key="1">
    <citation type="submission" date="2019-10" db="EMBL/GenBank/DDBJ databases">
        <title>Isolation, Identification of Microvirga thermotolerans HR1, a novel thermophilic bacterium and Comparative Genomics of the genus Microvirga.</title>
        <authorList>
            <person name="Li J."/>
            <person name="Zhang W."/>
            <person name="Lin M."/>
            <person name="Wang J."/>
        </authorList>
    </citation>
    <scope>NUCLEOTIDE SEQUENCE [LARGE SCALE GENOMIC DNA]</scope>
    <source>
        <strain evidence="11 12">HR1</strain>
    </source>
</reference>
<evidence type="ECO:0000256" key="8">
    <source>
        <dbReference type="ARBA" id="ARBA00026068"/>
    </source>
</evidence>
<dbReference type="Gene3D" id="3.30.160.880">
    <property type="entry name" value="Cell division protein ZapA protomer, N-terminal domain"/>
    <property type="match status" value="1"/>
</dbReference>
<dbReference type="InterPro" id="IPR036192">
    <property type="entry name" value="Cell_div_ZapA-like_sf"/>
</dbReference>
<dbReference type="GO" id="GO:0032153">
    <property type="term" value="C:cell division site"/>
    <property type="evidence" value="ECO:0007669"/>
    <property type="project" value="TreeGrafter"/>
</dbReference>
<keyword evidence="5" id="KW-0717">Septation</keyword>
<evidence type="ECO:0000256" key="7">
    <source>
        <dbReference type="ARBA" id="ARBA00024910"/>
    </source>
</evidence>
<dbReference type="GO" id="GO:0030428">
    <property type="term" value="C:cell septum"/>
    <property type="evidence" value="ECO:0007669"/>
    <property type="project" value="TreeGrafter"/>
</dbReference>
<dbReference type="Proteomes" id="UP000325614">
    <property type="component" value="Chromosome"/>
</dbReference>
<dbReference type="KEGG" id="mico:GDR74_04085"/>
<evidence type="ECO:0000313" key="12">
    <source>
        <dbReference type="Proteomes" id="UP000325614"/>
    </source>
</evidence>
<feature type="coiled-coil region" evidence="10">
    <location>
        <begin position="56"/>
        <end position="83"/>
    </location>
</feature>
<comment type="subunit">
    <text evidence="8">Homodimer. Interacts with FtsZ.</text>
</comment>
<evidence type="ECO:0000256" key="9">
    <source>
        <dbReference type="ARBA" id="ARBA00033158"/>
    </source>
</evidence>
<dbReference type="RefSeq" id="WP_152585108.1">
    <property type="nucleotide sequence ID" value="NZ_CP045423.1"/>
</dbReference>
<dbReference type="PANTHER" id="PTHR34981:SF1">
    <property type="entry name" value="CELL DIVISION PROTEIN ZAPA"/>
    <property type="match status" value="1"/>
</dbReference>
<sequence>MPQVAVTIAGRTYRIACGEGEEAHLEALAAALDGKIAEMRATFGEIGDMRLHVMAAITIADELHEARRRLAAAEAELAELRRFASQGDERVQAVEARLAEGVLRAAERIEHLARSLSAPGQG</sequence>
<name>A0A5P9JST0_9HYPH</name>
<protein>
    <recommendedName>
        <fullName evidence="2">Cell division protein ZapA</fullName>
    </recommendedName>
    <alternativeName>
        <fullName evidence="9">Z ring-associated protein ZapA</fullName>
    </alternativeName>
</protein>
<keyword evidence="3" id="KW-0963">Cytoplasm</keyword>
<dbReference type="SUPFAM" id="SSF102829">
    <property type="entry name" value="Cell division protein ZapA-like"/>
    <property type="match status" value="1"/>
</dbReference>
<evidence type="ECO:0000256" key="10">
    <source>
        <dbReference type="SAM" id="Coils"/>
    </source>
</evidence>
<comment type="subcellular location">
    <subcellularLocation>
        <location evidence="1">Cytoplasm</location>
    </subcellularLocation>
</comment>
<keyword evidence="6" id="KW-0131">Cell cycle</keyword>
<dbReference type="GO" id="GO:0005829">
    <property type="term" value="C:cytosol"/>
    <property type="evidence" value="ECO:0007669"/>
    <property type="project" value="TreeGrafter"/>
</dbReference>
<evidence type="ECO:0000256" key="2">
    <source>
        <dbReference type="ARBA" id="ARBA00015195"/>
    </source>
</evidence>
<accession>A0A5P9JST0</accession>
<proteinExistence type="predicted"/>
<evidence type="ECO:0000256" key="4">
    <source>
        <dbReference type="ARBA" id="ARBA00022618"/>
    </source>
</evidence>
<evidence type="ECO:0000256" key="3">
    <source>
        <dbReference type="ARBA" id="ARBA00022490"/>
    </source>
</evidence>
<dbReference type="InterPro" id="IPR042233">
    <property type="entry name" value="Cell_div_ZapA_N"/>
</dbReference>
<keyword evidence="4 11" id="KW-0132">Cell division</keyword>
<gene>
    <name evidence="11" type="primary">zapA</name>
    <name evidence="11" type="ORF">GDR74_04085</name>
</gene>
<dbReference type="AlphaFoldDB" id="A0A5P9JST0"/>
<evidence type="ECO:0000256" key="6">
    <source>
        <dbReference type="ARBA" id="ARBA00023306"/>
    </source>
</evidence>
<dbReference type="Pfam" id="PF05164">
    <property type="entry name" value="ZapA"/>
    <property type="match status" value="1"/>
</dbReference>
<evidence type="ECO:0000256" key="1">
    <source>
        <dbReference type="ARBA" id="ARBA00004496"/>
    </source>
</evidence>
<organism evidence="11 12">
    <name type="scientific">Microvirga thermotolerans</name>
    <dbReference type="NCBI Taxonomy" id="2651334"/>
    <lineage>
        <taxon>Bacteria</taxon>
        <taxon>Pseudomonadati</taxon>
        <taxon>Pseudomonadota</taxon>
        <taxon>Alphaproteobacteria</taxon>
        <taxon>Hyphomicrobiales</taxon>
        <taxon>Methylobacteriaceae</taxon>
        <taxon>Microvirga</taxon>
    </lineage>
</organism>
<dbReference type="GO" id="GO:0043093">
    <property type="term" value="P:FtsZ-dependent cytokinesis"/>
    <property type="evidence" value="ECO:0007669"/>
    <property type="project" value="TreeGrafter"/>
</dbReference>
<comment type="function">
    <text evidence="7">Activator of cell division through the inhibition of FtsZ GTPase activity, therefore promoting FtsZ assembly into bundles of protofilaments necessary for the formation of the division Z ring. It is recruited early at mid-cell but it is not essential for cell division.</text>
</comment>